<evidence type="ECO:0000313" key="3">
    <source>
        <dbReference type="Proteomes" id="UP001153678"/>
    </source>
</evidence>
<dbReference type="AlphaFoldDB" id="A0A9W4T1K9"/>
<evidence type="ECO:0000256" key="1">
    <source>
        <dbReference type="SAM" id="Phobius"/>
    </source>
</evidence>
<gene>
    <name evidence="2" type="ORF">FWILDA_LOCUS14160</name>
</gene>
<keyword evidence="1" id="KW-1133">Transmembrane helix</keyword>
<comment type="caution">
    <text evidence="2">The sequence shown here is derived from an EMBL/GenBank/DDBJ whole genome shotgun (WGS) entry which is preliminary data.</text>
</comment>
<name>A0A9W4T1K9_9GLOM</name>
<protein>
    <submittedName>
        <fullName evidence="2">6745_t:CDS:1</fullName>
    </submittedName>
</protein>
<evidence type="ECO:0000313" key="2">
    <source>
        <dbReference type="EMBL" id="CAI2189600.1"/>
    </source>
</evidence>
<keyword evidence="3" id="KW-1185">Reference proteome</keyword>
<dbReference type="EMBL" id="CAMKVN010005921">
    <property type="protein sequence ID" value="CAI2189600.1"/>
    <property type="molecule type" value="Genomic_DNA"/>
</dbReference>
<accession>A0A9W4T1K9</accession>
<keyword evidence="1" id="KW-0812">Transmembrane</keyword>
<dbReference type="OrthoDB" id="2417677at2759"/>
<proteinExistence type="predicted"/>
<organism evidence="2 3">
    <name type="scientific">Funneliformis geosporum</name>
    <dbReference type="NCBI Taxonomy" id="1117311"/>
    <lineage>
        <taxon>Eukaryota</taxon>
        <taxon>Fungi</taxon>
        <taxon>Fungi incertae sedis</taxon>
        <taxon>Mucoromycota</taxon>
        <taxon>Glomeromycotina</taxon>
        <taxon>Glomeromycetes</taxon>
        <taxon>Glomerales</taxon>
        <taxon>Glomeraceae</taxon>
        <taxon>Funneliformis</taxon>
    </lineage>
</organism>
<feature type="transmembrane region" description="Helical" evidence="1">
    <location>
        <begin position="67"/>
        <end position="88"/>
    </location>
</feature>
<feature type="non-terminal residue" evidence="2">
    <location>
        <position position="114"/>
    </location>
</feature>
<dbReference type="Proteomes" id="UP001153678">
    <property type="component" value="Unassembled WGS sequence"/>
</dbReference>
<sequence length="114" mass="12658">MANVNAPNVVPNVSNVGKTTTTVPDLQRVLDSLTLRQKRRYNNSNEKVTLLEMILDERKKSEVNCEIISVAMYAITTVAIALANALYFKSDESTKNFSLIINSVYYGAKLVIMG</sequence>
<keyword evidence="1" id="KW-0472">Membrane</keyword>
<reference evidence="2" key="1">
    <citation type="submission" date="2022-08" db="EMBL/GenBank/DDBJ databases">
        <authorList>
            <person name="Kallberg Y."/>
            <person name="Tangrot J."/>
            <person name="Rosling A."/>
        </authorList>
    </citation>
    <scope>NUCLEOTIDE SEQUENCE</scope>
    <source>
        <strain evidence="2">Wild A</strain>
    </source>
</reference>